<organism evidence="2 3">
    <name type="scientific">Lihuaxuella thermophila</name>
    <dbReference type="NCBI Taxonomy" id="1173111"/>
    <lineage>
        <taxon>Bacteria</taxon>
        <taxon>Bacillati</taxon>
        <taxon>Bacillota</taxon>
        <taxon>Bacilli</taxon>
        <taxon>Bacillales</taxon>
        <taxon>Thermoactinomycetaceae</taxon>
        <taxon>Lihuaxuella</taxon>
    </lineage>
</organism>
<dbReference type="OrthoDB" id="1643178at2"/>
<dbReference type="AlphaFoldDB" id="A0A1H8ADV5"/>
<protein>
    <submittedName>
        <fullName evidence="2">Spore germination protein Q</fullName>
    </submittedName>
</protein>
<sequence>MYWSYPYGMMAGSGLISQQQPGRQPGQPVPPGDRDTGRIFSEDLMQRNVGKRITVYMTFDASEQWRNRVFTGTLREVGRDFFVIRDQKSGKDMMMLNINLDYVVFDEPAVVREASYRY</sequence>
<evidence type="ECO:0000313" key="3">
    <source>
        <dbReference type="Proteomes" id="UP000199695"/>
    </source>
</evidence>
<dbReference type="Pfam" id="PF09671">
    <property type="entry name" value="Spore_GerQ"/>
    <property type="match status" value="1"/>
</dbReference>
<keyword evidence="3" id="KW-1185">Reference proteome</keyword>
<dbReference type="RefSeq" id="WP_089964400.1">
    <property type="nucleotide sequence ID" value="NZ_FOCQ01000001.1"/>
</dbReference>
<evidence type="ECO:0000256" key="1">
    <source>
        <dbReference type="SAM" id="MobiDB-lite"/>
    </source>
</evidence>
<feature type="region of interest" description="Disordered" evidence="1">
    <location>
        <begin position="15"/>
        <end position="38"/>
    </location>
</feature>
<dbReference type="InterPro" id="IPR014099">
    <property type="entry name" value="Spore_coat_GerQ"/>
</dbReference>
<accession>A0A1H8ADV5</accession>
<reference evidence="2 3" key="1">
    <citation type="submission" date="2016-10" db="EMBL/GenBank/DDBJ databases">
        <authorList>
            <person name="de Groot N.N."/>
        </authorList>
    </citation>
    <scope>NUCLEOTIDE SEQUENCE [LARGE SCALE GENOMIC DNA]</scope>
    <source>
        <strain evidence="2 3">DSM 46701</strain>
    </source>
</reference>
<evidence type="ECO:0000313" key="2">
    <source>
        <dbReference type="EMBL" id="SEM68723.1"/>
    </source>
</evidence>
<name>A0A1H8ADV5_9BACL</name>
<dbReference type="STRING" id="1173111.SAMN05444955_10186"/>
<dbReference type="Proteomes" id="UP000199695">
    <property type="component" value="Unassembled WGS sequence"/>
</dbReference>
<gene>
    <name evidence="2" type="ORF">SAMN05444955_10186</name>
</gene>
<dbReference type="EMBL" id="FOCQ01000001">
    <property type="protein sequence ID" value="SEM68723.1"/>
    <property type="molecule type" value="Genomic_DNA"/>
</dbReference>
<proteinExistence type="predicted"/>